<dbReference type="RefSeq" id="WP_101718748.1">
    <property type="nucleotide sequence ID" value="NZ_PJRS01000028.1"/>
</dbReference>
<protein>
    <submittedName>
        <fullName evidence="2">Uncharacterized protein</fullName>
    </submittedName>
</protein>
<dbReference type="EMBL" id="PJRS01000028">
    <property type="protein sequence ID" value="PLR23840.1"/>
    <property type="molecule type" value="Genomic_DNA"/>
</dbReference>
<reference evidence="2 3" key="1">
    <citation type="submission" date="2017-12" db="EMBL/GenBank/DDBJ databases">
        <title>The genome sequence of Caulobacter sp. 410.</title>
        <authorList>
            <person name="Gao J."/>
            <person name="Mao X."/>
            <person name="Sun J."/>
        </authorList>
    </citation>
    <scope>NUCLEOTIDE SEQUENCE [LARGE SCALE GENOMIC DNA]</scope>
    <source>
        <strain evidence="2 3">410</strain>
    </source>
</reference>
<name>A0A2N5DCN9_9CAUL</name>
<dbReference type="AlphaFoldDB" id="A0A2N5DCN9"/>
<feature type="chain" id="PRO_5014801409" evidence="1">
    <location>
        <begin position="35"/>
        <end position="206"/>
    </location>
</feature>
<accession>A0A2N5DCN9</accession>
<evidence type="ECO:0000256" key="1">
    <source>
        <dbReference type="SAM" id="SignalP"/>
    </source>
</evidence>
<organism evidence="2 3">
    <name type="scientific">Caulobacter zeae</name>
    <dbReference type="NCBI Taxonomy" id="2055137"/>
    <lineage>
        <taxon>Bacteria</taxon>
        <taxon>Pseudomonadati</taxon>
        <taxon>Pseudomonadota</taxon>
        <taxon>Alphaproteobacteria</taxon>
        <taxon>Caulobacterales</taxon>
        <taxon>Caulobacteraceae</taxon>
        <taxon>Caulobacter</taxon>
    </lineage>
</organism>
<proteinExistence type="predicted"/>
<dbReference type="InterPro" id="IPR006311">
    <property type="entry name" value="TAT_signal"/>
</dbReference>
<feature type="signal peptide" evidence="1">
    <location>
        <begin position="1"/>
        <end position="34"/>
    </location>
</feature>
<sequence>MSKSVRSRLLAAGLAAAALVAPLALVAAPQAAQAFGTVRKLGQNAEHERITRRALEPVGFERLTLNQLAGTSLMVGAGSFGAVGAPDRPFRGLISVTEAHCDDGDWFDGGDYAQGRDKANDALRACRALMHRNLDEALRRAGDLAAPDLSLGQTAMGSSCKFDEDDADTRLKWEEFSERVRRQYGEARGARILCVIKADEPRKACA</sequence>
<keyword evidence="1" id="KW-0732">Signal</keyword>
<dbReference type="OrthoDB" id="319873at2"/>
<gene>
    <name evidence="2" type="ORF">SGCZBJ_14715</name>
</gene>
<comment type="caution">
    <text evidence="2">The sequence shown here is derived from an EMBL/GenBank/DDBJ whole genome shotgun (WGS) entry which is preliminary data.</text>
</comment>
<dbReference type="Proteomes" id="UP000234479">
    <property type="component" value="Unassembled WGS sequence"/>
</dbReference>
<evidence type="ECO:0000313" key="3">
    <source>
        <dbReference type="Proteomes" id="UP000234479"/>
    </source>
</evidence>
<dbReference type="PROSITE" id="PS51318">
    <property type="entry name" value="TAT"/>
    <property type="match status" value="1"/>
</dbReference>
<keyword evidence="3" id="KW-1185">Reference proteome</keyword>
<evidence type="ECO:0000313" key="2">
    <source>
        <dbReference type="EMBL" id="PLR23840.1"/>
    </source>
</evidence>